<keyword evidence="1" id="KW-0472">Membrane</keyword>
<evidence type="ECO:0000256" key="1">
    <source>
        <dbReference type="SAM" id="Phobius"/>
    </source>
</evidence>
<evidence type="ECO:0000313" key="2">
    <source>
        <dbReference type="EMBL" id="PIE33459.1"/>
    </source>
</evidence>
<accession>A0A2G6KF76</accession>
<protein>
    <submittedName>
        <fullName evidence="2">Uncharacterized protein</fullName>
    </submittedName>
</protein>
<proteinExistence type="predicted"/>
<organism evidence="2 3">
    <name type="scientific">candidate division KSB3 bacterium</name>
    <dbReference type="NCBI Taxonomy" id="2044937"/>
    <lineage>
        <taxon>Bacteria</taxon>
        <taxon>candidate division KSB3</taxon>
    </lineage>
</organism>
<dbReference type="Proteomes" id="UP000230821">
    <property type="component" value="Unassembled WGS sequence"/>
</dbReference>
<reference evidence="2 3" key="1">
    <citation type="submission" date="2017-10" db="EMBL/GenBank/DDBJ databases">
        <title>Novel microbial diversity and functional potential in the marine mammal oral microbiome.</title>
        <authorList>
            <person name="Dudek N.K."/>
            <person name="Sun C.L."/>
            <person name="Burstein D."/>
            <person name="Kantor R.S."/>
            <person name="Aliaga Goltsman D.S."/>
            <person name="Bik E.M."/>
            <person name="Thomas B.C."/>
            <person name="Banfield J.F."/>
            <person name="Relman D.A."/>
        </authorList>
    </citation>
    <scope>NUCLEOTIDE SEQUENCE [LARGE SCALE GENOMIC DNA]</scope>
    <source>
        <strain evidence="2">DOLJORAL78_47_16</strain>
    </source>
</reference>
<keyword evidence="1" id="KW-0812">Transmembrane</keyword>
<dbReference type="AlphaFoldDB" id="A0A2G6KF76"/>
<feature type="transmembrane region" description="Helical" evidence="1">
    <location>
        <begin position="20"/>
        <end position="41"/>
    </location>
</feature>
<sequence length="131" mass="15519">MREQKNILMNERGGAGVSAVLAIALLAACVFVLFQLVPIYWDHWSLEDEIKTKIQFAFVNYPREVKRHLTEEIKKELNEIEANYKEKDLKINVDERAKKIKIELWYTRSHNVPFYPPNPKQFYIKLENTPI</sequence>
<comment type="caution">
    <text evidence="2">The sequence shown here is derived from an EMBL/GenBank/DDBJ whole genome shotgun (WGS) entry which is preliminary data.</text>
</comment>
<evidence type="ECO:0000313" key="3">
    <source>
        <dbReference type="Proteomes" id="UP000230821"/>
    </source>
</evidence>
<dbReference type="PROSITE" id="PS51257">
    <property type="entry name" value="PROKAR_LIPOPROTEIN"/>
    <property type="match status" value="1"/>
</dbReference>
<name>A0A2G6KF76_9BACT</name>
<gene>
    <name evidence="2" type="ORF">CSA56_11675</name>
</gene>
<keyword evidence="1" id="KW-1133">Transmembrane helix</keyword>
<dbReference type="EMBL" id="PDSK01000098">
    <property type="protein sequence ID" value="PIE33459.1"/>
    <property type="molecule type" value="Genomic_DNA"/>
</dbReference>